<feature type="transmembrane region" description="Helical" evidence="1">
    <location>
        <begin position="143"/>
        <end position="164"/>
    </location>
</feature>
<dbReference type="InterPro" id="IPR011701">
    <property type="entry name" value="MFS"/>
</dbReference>
<feature type="transmembrane region" description="Helical" evidence="1">
    <location>
        <begin position="46"/>
        <end position="69"/>
    </location>
</feature>
<dbReference type="Pfam" id="PF07690">
    <property type="entry name" value="MFS_1"/>
    <property type="match status" value="1"/>
</dbReference>
<keyword evidence="1" id="KW-1133">Transmembrane helix</keyword>
<sequence length="401" mass="45239">MNSIEWSKYYRVWVNHSIFYSFSATISTIFHQAYAIRILGYDVNELGSLTFINLAFLALGNLISPVFLYRYRSRRVVLWKIFTSINIASWSLTGFSDILPSRYILYLFVALAQFTGAVGNLAYSDTIADMVPKEESIKIFSKVNTFFTSSALVALTSTTALFGVMGPRILSYRICYTASLITALISISFLLMMRDLTRRESTKLTLNDIYKGYQNVFNNGRIRGYIIFMIAFTFFINLPGALWNYYIINVFNGSETWISINNITGTLALALGNFVLSKFYHRIDPKRIFISTTIPISLVPLLFLMANTMTYQALLNLYSGFSWSAFNLVAGIYNLYIAGGHERIYMLSMLGISANLAAATASKIGSSIASINLISMQIVFIASFIGRLSMYIYGKRRVPNI</sequence>
<feature type="transmembrane region" description="Helical" evidence="1">
    <location>
        <begin position="12"/>
        <end position="34"/>
    </location>
</feature>
<dbReference type="EMBL" id="DRZI01000183">
    <property type="protein sequence ID" value="HHP81861.1"/>
    <property type="molecule type" value="Genomic_DNA"/>
</dbReference>
<dbReference type="GO" id="GO:0022857">
    <property type="term" value="F:transmembrane transporter activity"/>
    <property type="evidence" value="ECO:0007669"/>
    <property type="project" value="InterPro"/>
</dbReference>
<accession>A0A7C5XHN6</accession>
<protein>
    <submittedName>
        <fullName evidence="2">Permease</fullName>
    </submittedName>
</protein>
<feature type="transmembrane region" description="Helical" evidence="1">
    <location>
        <begin position="344"/>
        <end position="362"/>
    </location>
</feature>
<dbReference type="Gene3D" id="1.20.1250.20">
    <property type="entry name" value="MFS general substrate transporter like domains"/>
    <property type="match status" value="2"/>
</dbReference>
<proteinExistence type="predicted"/>
<dbReference type="AlphaFoldDB" id="A0A7C5XHN6"/>
<evidence type="ECO:0000313" key="2">
    <source>
        <dbReference type="EMBL" id="HHP81861.1"/>
    </source>
</evidence>
<dbReference type="SUPFAM" id="SSF103473">
    <property type="entry name" value="MFS general substrate transporter"/>
    <property type="match status" value="1"/>
</dbReference>
<feature type="transmembrane region" description="Helical" evidence="1">
    <location>
        <begin position="170"/>
        <end position="193"/>
    </location>
</feature>
<evidence type="ECO:0000313" key="3">
    <source>
        <dbReference type="EMBL" id="HHR96398.1"/>
    </source>
</evidence>
<keyword evidence="1" id="KW-0472">Membrane</keyword>
<feature type="transmembrane region" description="Helical" evidence="1">
    <location>
        <begin position="76"/>
        <end position="92"/>
    </location>
</feature>
<dbReference type="InterPro" id="IPR052528">
    <property type="entry name" value="Sugar_transport-like"/>
</dbReference>
<dbReference type="PANTHER" id="PTHR23526">
    <property type="entry name" value="INTEGRAL MEMBRANE TRANSPORT PROTEIN-RELATED"/>
    <property type="match status" value="1"/>
</dbReference>
<gene>
    <name evidence="3" type="ORF">ENL47_06230</name>
    <name evidence="2" type="ORF">ENM84_04265</name>
</gene>
<keyword evidence="1" id="KW-0812">Transmembrane</keyword>
<feature type="transmembrane region" description="Helical" evidence="1">
    <location>
        <begin position="258"/>
        <end position="276"/>
    </location>
</feature>
<dbReference type="PANTHER" id="PTHR23526:SF2">
    <property type="entry name" value="MAJOR FACILITATOR SUPERFAMILY (MFS) PROFILE DOMAIN-CONTAINING PROTEIN"/>
    <property type="match status" value="1"/>
</dbReference>
<reference evidence="2" key="1">
    <citation type="journal article" date="2020" name="mSystems">
        <title>Genome- and Community-Level Interaction Insights into Carbon Utilization and Element Cycling Functions of Hydrothermarchaeota in Hydrothermal Sediment.</title>
        <authorList>
            <person name="Zhou Z."/>
            <person name="Liu Y."/>
            <person name="Xu W."/>
            <person name="Pan J."/>
            <person name="Luo Z.H."/>
            <person name="Li M."/>
        </authorList>
    </citation>
    <scope>NUCLEOTIDE SEQUENCE [LARGE SCALE GENOMIC DNA]</scope>
    <source>
        <strain evidence="3">SpSt-1</strain>
        <strain evidence="2">SpSt-1121</strain>
    </source>
</reference>
<organism evidence="2">
    <name type="scientific">Ignisphaera aggregans</name>
    <dbReference type="NCBI Taxonomy" id="334771"/>
    <lineage>
        <taxon>Archaea</taxon>
        <taxon>Thermoproteota</taxon>
        <taxon>Thermoprotei</taxon>
        <taxon>Desulfurococcales</taxon>
        <taxon>Desulfurococcaceae</taxon>
        <taxon>Ignisphaera</taxon>
    </lineage>
</organism>
<feature type="transmembrane region" description="Helical" evidence="1">
    <location>
        <begin position="225"/>
        <end position="246"/>
    </location>
</feature>
<feature type="transmembrane region" description="Helical" evidence="1">
    <location>
        <begin position="104"/>
        <end position="123"/>
    </location>
</feature>
<feature type="transmembrane region" description="Helical" evidence="1">
    <location>
        <begin position="288"/>
        <end position="306"/>
    </location>
</feature>
<dbReference type="EMBL" id="DRUB01000120">
    <property type="protein sequence ID" value="HHR96398.1"/>
    <property type="molecule type" value="Genomic_DNA"/>
</dbReference>
<name>A0A7C5XHN6_9CREN</name>
<evidence type="ECO:0000256" key="1">
    <source>
        <dbReference type="SAM" id="Phobius"/>
    </source>
</evidence>
<dbReference type="InterPro" id="IPR036259">
    <property type="entry name" value="MFS_trans_sf"/>
</dbReference>
<feature type="transmembrane region" description="Helical" evidence="1">
    <location>
        <begin position="368"/>
        <end position="393"/>
    </location>
</feature>
<feature type="transmembrane region" description="Helical" evidence="1">
    <location>
        <begin position="318"/>
        <end position="337"/>
    </location>
</feature>
<comment type="caution">
    <text evidence="2">The sequence shown here is derived from an EMBL/GenBank/DDBJ whole genome shotgun (WGS) entry which is preliminary data.</text>
</comment>